<evidence type="ECO:0000256" key="2">
    <source>
        <dbReference type="SAM" id="SignalP"/>
    </source>
</evidence>
<keyword evidence="2" id="KW-0732">Signal</keyword>
<feature type="compositionally biased region" description="Polar residues" evidence="1">
    <location>
        <begin position="97"/>
        <end position="110"/>
    </location>
</feature>
<reference evidence="3" key="3">
    <citation type="submission" date="2023-05" db="EMBL/GenBank/DDBJ databases">
        <authorList>
            <person name="Smith C.H."/>
        </authorList>
    </citation>
    <scope>NUCLEOTIDE SEQUENCE</scope>
    <source>
        <strain evidence="3">CHS0354</strain>
        <tissue evidence="3">Mantle</tissue>
    </source>
</reference>
<evidence type="ECO:0000313" key="4">
    <source>
        <dbReference type="Proteomes" id="UP001195483"/>
    </source>
</evidence>
<organism evidence="3 4">
    <name type="scientific">Potamilus streckersoni</name>
    <dbReference type="NCBI Taxonomy" id="2493646"/>
    <lineage>
        <taxon>Eukaryota</taxon>
        <taxon>Metazoa</taxon>
        <taxon>Spiralia</taxon>
        <taxon>Lophotrochozoa</taxon>
        <taxon>Mollusca</taxon>
        <taxon>Bivalvia</taxon>
        <taxon>Autobranchia</taxon>
        <taxon>Heteroconchia</taxon>
        <taxon>Palaeoheterodonta</taxon>
        <taxon>Unionida</taxon>
        <taxon>Unionoidea</taxon>
        <taxon>Unionidae</taxon>
        <taxon>Ambleminae</taxon>
        <taxon>Lampsilini</taxon>
        <taxon>Potamilus</taxon>
    </lineage>
</organism>
<dbReference type="Pfam" id="PF13385">
    <property type="entry name" value="Laminin_G_3"/>
    <property type="match status" value="1"/>
</dbReference>
<feature type="region of interest" description="Disordered" evidence="1">
    <location>
        <begin position="187"/>
        <end position="406"/>
    </location>
</feature>
<feature type="compositionally biased region" description="Low complexity" evidence="1">
    <location>
        <begin position="236"/>
        <end position="255"/>
    </location>
</feature>
<feature type="compositionally biased region" description="Polar residues" evidence="1">
    <location>
        <begin position="289"/>
        <end position="318"/>
    </location>
</feature>
<gene>
    <name evidence="3" type="ORF">CHS0354_030980</name>
</gene>
<feature type="compositionally biased region" description="Basic and acidic residues" evidence="1">
    <location>
        <begin position="368"/>
        <end position="378"/>
    </location>
</feature>
<reference evidence="3" key="2">
    <citation type="journal article" date="2021" name="Genome Biol. Evol.">
        <title>Developing a high-quality reference genome for a parasitic bivalve with doubly uniparental inheritance (Bivalvia: Unionida).</title>
        <authorList>
            <person name="Smith C.H."/>
        </authorList>
    </citation>
    <scope>NUCLEOTIDE SEQUENCE</scope>
    <source>
        <strain evidence="3">CHS0354</strain>
        <tissue evidence="3">Mantle</tissue>
    </source>
</reference>
<keyword evidence="4" id="KW-1185">Reference proteome</keyword>
<proteinExistence type="predicted"/>
<sequence>MKNSILSANYLLGLVFLVCLFLDGSIASPMNASNITDITTGKAANLTSRGIAGNTSIGTIDTSKERSNDTAGVAGRSIASPMNVSNTTDITTGKAANMTSRGNASIGTVDTSKEKSNDTAGVAGRSIASPMNASNTTDITAGKAANITSRGIAGNTLIGTVDTAKERANDTAVVVASNTSGSAIANISGGSGTGGQPNGTSQSTDTLAGSAVNATRRAKGDPSRVVTKSSDGAALNSSGGFTSSTSRGTTSNTINVSESTRGNSSRAAGAYTTPVSSSKASKDSTTSTPNSSSRAPSTIGGSVGNSSTAQPLVQTSSKKPGKVSGGVARTNSRSEKKPFDDSTVWPFDVSTEAVTTEIPAPPPLEETDPNKKIKEKKPSSPQGPSLTPDGKPCNESYRPHETDKSKYMQLESDGIWQRRDCSPDGNLVWIQELCECGFDKTAENMIYEDACPSYKPDPKNKHGYLWQVHGVFVPMPCIESLVWSQKDCMCTWDESPKSDRSALANLKVVCQRILELKMDSDLTNSAARYEVKANSASGRGGISKIRFIHTIGATDNAAEIQNQPLTLDAFKGNDFQKAITFTLNFKILKSRAQSRTPMVLLTNGCIPDQTTLIRAPSINLSFTPGTNTYRVQFNTTESSIDETAVAEPDQNGWFKTVLYFQDQTITLEVNGKKILSTNGMLGTIPKNLCPLLIGGSDIDRNQNFYGYLDNVNIIKDCKFHEANIKLL</sequence>
<accession>A0AAE0SF47</accession>
<feature type="chain" id="PRO_5041976855" description="Shell matrix protein" evidence="2">
    <location>
        <begin position="28"/>
        <end position="727"/>
    </location>
</feature>
<feature type="compositionally biased region" description="Polar residues" evidence="1">
    <location>
        <begin position="256"/>
        <end position="266"/>
    </location>
</feature>
<name>A0AAE0SF47_9BIVA</name>
<feature type="compositionally biased region" description="Polar residues" evidence="1">
    <location>
        <begin position="80"/>
        <end position="91"/>
    </location>
</feature>
<dbReference type="AlphaFoldDB" id="A0AAE0SF47"/>
<feature type="compositionally biased region" description="Low complexity" evidence="1">
    <location>
        <begin position="276"/>
        <end position="288"/>
    </location>
</feature>
<reference evidence="3" key="1">
    <citation type="journal article" date="2021" name="Genome Biol. Evol.">
        <title>A High-Quality Reference Genome for a Parasitic Bivalve with Doubly Uniparental Inheritance (Bivalvia: Unionida).</title>
        <authorList>
            <person name="Smith C.H."/>
        </authorList>
    </citation>
    <scope>NUCLEOTIDE SEQUENCE</scope>
    <source>
        <strain evidence="3">CHS0354</strain>
    </source>
</reference>
<evidence type="ECO:0000313" key="3">
    <source>
        <dbReference type="EMBL" id="KAK3590741.1"/>
    </source>
</evidence>
<dbReference type="Proteomes" id="UP001195483">
    <property type="component" value="Unassembled WGS sequence"/>
</dbReference>
<dbReference type="InterPro" id="IPR013320">
    <property type="entry name" value="ConA-like_dom_sf"/>
</dbReference>
<feature type="compositionally biased region" description="Basic and acidic residues" evidence="1">
    <location>
        <begin position="397"/>
        <end position="406"/>
    </location>
</feature>
<dbReference type="SUPFAM" id="SSF49899">
    <property type="entry name" value="Concanavalin A-like lectins/glucanases"/>
    <property type="match status" value="1"/>
</dbReference>
<evidence type="ECO:0000256" key="1">
    <source>
        <dbReference type="SAM" id="MobiDB-lite"/>
    </source>
</evidence>
<evidence type="ECO:0008006" key="5">
    <source>
        <dbReference type="Google" id="ProtNLM"/>
    </source>
</evidence>
<dbReference type="EMBL" id="JAEAOA010001849">
    <property type="protein sequence ID" value="KAK3590741.1"/>
    <property type="molecule type" value="Genomic_DNA"/>
</dbReference>
<protein>
    <recommendedName>
        <fullName evidence="5">Shell matrix protein</fullName>
    </recommendedName>
</protein>
<feature type="region of interest" description="Disordered" evidence="1">
    <location>
        <begin position="55"/>
        <end position="129"/>
    </location>
</feature>
<comment type="caution">
    <text evidence="3">The sequence shown here is derived from an EMBL/GenBank/DDBJ whole genome shotgun (WGS) entry which is preliminary data.</text>
</comment>
<feature type="signal peptide" evidence="2">
    <location>
        <begin position="1"/>
        <end position="27"/>
    </location>
</feature>